<comment type="caution">
    <text evidence="2">The sequence shown here is derived from an EMBL/GenBank/DDBJ whole genome shotgun (WGS) entry which is preliminary data.</text>
</comment>
<name>G9NA03_HYPVG</name>
<dbReference type="EMBL" id="ABDF02000090">
    <property type="protein sequence ID" value="EHK16771.1"/>
    <property type="molecule type" value="Genomic_DNA"/>
</dbReference>
<protein>
    <submittedName>
        <fullName evidence="2">Uncharacterized protein</fullName>
    </submittedName>
</protein>
<dbReference type="AlphaFoldDB" id="G9NA03"/>
<dbReference type="Proteomes" id="UP000007115">
    <property type="component" value="Unassembled WGS sequence"/>
</dbReference>
<evidence type="ECO:0000313" key="2">
    <source>
        <dbReference type="EMBL" id="EHK16771.1"/>
    </source>
</evidence>
<evidence type="ECO:0000256" key="1">
    <source>
        <dbReference type="SAM" id="MobiDB-lite"/>
    </source>
</evidence>
<keyword evidence="3" id="KW-1185">Reference proteome</keyword>
<dbReference type="InParanoid" id="G9NA03"/>
<accession>G9NA03</accession>
<reference evidence="2 3" key="1">
    <citation type="journal article" date="2011" name="Genome Biol.">
        <title>Comparative genome sequence analysis underscores mycoparasitism as the ancestral life style of Trichoderma.</title>
        <authorList>
            <person name="Kubicek C.P."/>
            <person name="Herrera-Estrella A."/>
            <person name="Seidl-Seiboth V."/>
            <person name="Martinez D.A."/>
            <person name="Druzhinina I.S."/>
            <person name="Thon M."/>
            <person name="Zeilinger S."/>
            <person name="Casas-Flores S."/>
            <person name="Horwitz B.A."/>
            <person name="Mukherjee P.K."/>
            <person name="Mukherjee M."/>
            <person name="Kredics L."/>
            <person name="Alcaraz L.D."/>
            <person name="Aerts A."/>
            <person name="Antal Z."/>
            <person name="Atanasova L."/>
            <person name="Cervantes-Badillo M.G."/>
            <person name="Challacombe J."/>
            <person name="Chertkov O."/>
            <person name="McCluskey K."/>
            <person name="Coulpier F."/>
            <person name="Deshpande N."/>
            <person name="von Doehren H."/>
            <person name="Ebbole D.J."/>
            <person name="Esquivel-Naranjo E.U."/>
            <person name="Fekete E."/>
            <person name="Flipphi M."/>
            <person name="Glaser F."/>
            <person name="Gomez-Rodriguez E.Y."/>
            <person name="Gruber S."/>
            <person name="Han C."/>
            <person name="Henrissat B."/>
            <person name="Hermosa R."/>
            <person name="Hernandez-Onate M."/>
            <person name="Karaffa L."/>
            <person name="Kosti I."/>
            <person name="Le Crom S."/>
            <person name="Lindquist E."/>
            <person name="Lucas S."/>
            <person name="Luebeck M."/>
            <person name="Luebeck P.S."/>
            <person name="Margeot A."/>
            <person name="Metz B."/>
            <person name="Misra M."/>
            <person name="Nevalainen H."/>
            <person name="Omann M."/>
            <person name="Packer N."/>
            <person name="Perrone G."/>
            <person name="Uresti-Rivera E.E."/>
            <person name="Salamov A."/>
            <person name="Schmoll M."/>
            <person name="Seiboth B."/>
            <person name="Shapiro H."/>
            <person name="Sukno S."/>
            <person name="Tamayo-Ramos J.A."/>
            <person name="Tisch D."/>
            <person name="Wiest A."/>
            <person name="Wilkinson H.H."/>
            <person name="Zhang M."/>
            <person name="Coutinho P.M."/>
            <person name="Kenerley C.M."/>
            <person name="Monte E."/>
            <person name="Baker S.E."/>
            <person name="Grigoriev I.V."/>
        </authorList>
    </citation>
    <scope>NUCLEOTIDE SEQUENCE [LARGE SCALE GENOMIC DNA]</scope>
    <source>
        <strain evidence="3">Gv29-8 / FGSC 10586</strain>
    </source>
</reference>
<feature type="compositionally biased region" description="Low complexity" evidence="1">
    <location>
        <begin position="30"/>
        <end position="67"/>
    </location>
</feature>
<feature type="region of interest" description="Disordered" evidence="1">
    <location>
        <begin position="1"/>
        <end position="93"/>
    </location>
</feature>
<dbReference type="GeneID" id="25791229"/>
<proteinExistence type="predicted"/>
<dbReference type="RefSeq" id="XP_013950967.1">
    <property type="nucleotide sequence ID" value="XM_014095492.1"/>
</dbReference>
<sequence length="93" mass="9965">MGGEPSGLTFAVSNARPYNGPGPQHFAANPQQVPHHYSPQPPSSSSGNYNNNNKQQQQQHQVPQSHPHPGPQANRTSSTSPKSQEVEGSDEAK</sequence>
<dbReference type="HOGENOM" id="CLU_2399975_0_0_1"/>
<feature type="compositionally biased region" description="Polar residues" evidence="1">
    <location>
        <begin position="73"/>
        <end position="83"/>
    </location>
</feature>
<gene>
    <name evidence="2" type="ORF">TRIVIDRAFT_217066</name>
</gene>
<evidence type="ECO:0000313" key="3">
    <source>
        <dbReference type="Proteomes" id="UP000007115"/>
    </source>
</evidence>
<dbReference type="VEuPathDB" id="FungiDB:TRIVIDRAFT_217066"/>
<organism evidence="2 3">
    <name type="scientific">Hypocrea virens (strain Gv29-8 / FGSC 10586)</name>
    <name type="common">Gliocladium virens</name>
    <name type="synonym">Trichoderma virens</name>
    <dbReference type="NCBI Taxonomy" id="413071"/>
    <lineage>
        <taxon>Eukaryota</taxon>
        <taxon>Fungi</taxon>
        <taxon>Dikarya</taxon>
        <taxon>Ascomycota</taxon>
        <taxon>Pezizomycotina</taxon>
        <taxon>Sordariomycetes</taxon>
        <taxon>Hypocreomycetidae</taxon>
        <taxon>Hypocreales</taxon>
        <taxon>Hypocreaceae</taxon>
        <taxon>Trichoderma</taxon>
    </lineage>
</organism>